<dbReference type="Proteomes" id="UP000248291">
    <property type="component" value="Unassembled WGS sequence"/>
</dbReference>
<reference evidence="2 3" key="1">
    <citation type="submission" date="2018-04" db="EMBL/GenBank/DDBJ databases">
        <title>Draft genome sequence of Pseudomonas syringae pv. actinidiae biovar 3 strains isolated from kiwifruit in Kagawa prefecture.</title>
        <authorList>
            <person name="Tabuchi M."/>
            <person name="Saito M."/>
            <person name="Fujiwara S."/>
            <person name="Sasa N."/>
            <person name="Akimitsu K."/>
            <person name="Gomi K."/>
            <person name="Konishi-Sugita S."/>
            <person name="Hamano K."/>
            <person name="Kataoka I."/>
        </authorList>
    </citation>
    <scope>NUCLEOTIDE SEQUENCE [LARGE SCALE GENOMIC DNA]</scope>
    <source>
        <strain evidence="2 3">MAFF212211</strain>
    </source>
</reference>
<comment type="caution">
    <text evidence="2">The sequence shown here is derived from an EMBL/GenBank/DDBJ whole genome shotgun (WGS) entry which is preliminary data.</text>
</comment>
<dbReference type="AlphaFoldDB" id="A0AAN4Q1N0"/>
<sequence>MTFSSRKRVLKASINSRRPTIGSPKPASSFNASSACKLPTSPTSGPITPASLQVSSASLP</sequence>
<protein>
    <submittedName>
        <fullName evidence="2">MFS family permease</fullName>
    </submittedName>
</protein>
<name>A0AAN4Q1N0_PSESF</name>
<feature type="compositionally biased region" description="Basic residues" evidence="1">
    <location>
        <begin position="1"/>
        <end position="10"/>
    </location>
</feature>
<feature type="compositionally biased region" description="Polar residues" evidence="1">
    <location>
        <begin position="26"/>
        <end position="60"/>
    </location>
</feature>
<gene>
    <name evidence="2" type="ORF">KPSA3_01388</name>
</gene>
<proteinExistence type="predicted"/>
<accession>A0AAN4Q1N0</accession>
<evidence type="ECO:0000313" key="3">
    <source>
        <dbReference type="Proteomes" id="UP000248291"/>
    </source>
</evidence>
<evidence type="ECO:0000313" key="2">
    <source>
        <dbReference type="EMBL" id="GBH15461.1"/>
    </source>
</evidence>
<dbReference type="EMBL" id="BGKA01000051">
    <property type="protein sequence ID" value="GBH15461.1"/>
    <property type="molecule type" value="Genomic_DNA"/>
</dbReference>
<evidence type="ECO:0000256" key="1">
    <source>
        <dbReference type="SAM" id="MobiDB-lite"/>
    </source>
</evidence>
<organism evidence="2 3">
    <name type="scientific">Pseudomonas syringae pv. actinidiae</name>
    <dbReference type="NCBI Taxonomy" id="103796"/>
    <lineage>
        <taxon>Bacteria</taxon>
        <taxon>Pseudomonadati</taxon>
        <taxon>Pseudomonadota</taxon>
        <taxon>Gammaproteobacteria</taxon>
        <taxon>Pseudomonadales</taxon>
        <taxon>Pseudomonadaceae</taxon>
        <taxon>Pseudomonas</taxon>
        <taxon>Pseudomonas syringae</taxon>
    </lineage>
</organism>
<feature type="region of interest" description="Disordered" evidence="1">
    <location>
        <begin position="1"/>
        <end position="60"/>
    </location>
</feature>